<evidence type="ECO:0000256" key="4">
    <source>
        <dbReference type="ARBA" id="ARBA00022692"/>
    </source>
</evidence>
<dbReference type="OrthoDB" id="6021021at2759"/>
<dbReference type="Pfam" id="PF00858">
    <property type="entry name" value="ASC"/>
    <property type="match status" value="1"/>
</dbReference>
<keyword evidence="5 12" id="KW-1133">Transmembrane helix</keyword>
<evidence type="ECO:0000256" key="2">
    <source>
        <dbReference type="ARBA" id="ARBA00022448"/>
    </source>
</evidence>
<dbReference type="CTD" id="20202312"/>
<evidence type="ECO:0000313" key="15">
    <source>
        <dbReference type="Proteomes" id="UP000015101"/>
    </source>
</evidence>
<evidence type="ECO:0000256" key="3">
    <source>
        <dbReference type="ARBA" id="ARBA00022461"/>
    </source>
</evidence>
<keyword evidence="10 11" id="KW-0407">Ion channel</keyword>
<dbReference type="RefSeq" id="XP_009012465.1">
    <property type="nucleotide sequence ID" value="XM_009014217.1"/>
</dbReference>
<evidence type="ECO:0000313" key="14">
    <source>
        <dbReference type="EnsemblMetazoa" id="HelroP168352"/>
    </source>
</evidence>
<keyword evidence="9 11" id="KW-0739">Sodium transport</keyword>
<dbReference type="InterPro" id="IPR001873">
    <property type="entry name" value="ENaC"/>
</dbReference>
<dbReference type="GO" id="GO:0015280">
    <property type="term" value="F:ligand-gated sodium channel activity"/>
    <property type="evidence" value="ECO:0000318"/>
    <property type="project" value="GO_Central"/>
</dbReference>
<dbReference type="KEGG" id="hro:HELRODRAFT_168352"/>
<evidence type="ECO:0000256" key="5">
    <source>
        <dbReference type="ARBA" id="ARBA00022989"/>
    </source>
</evidence>
<organism evidence="14 15">
    <name type="scientific">Helobdella robusta</name>
    <name type="common">Californian leech</name>
    <dbReference type="NCBI Taxonomy" id="6412"/>
    <lineage>
        <taxon>Eukaryota</taxon>
        <taxon>Metazoa</taxon>
        <taxon>Spiralia</taxon>
        <taxon>Lophotrochozoa</taxon>
        <taxon>Annelida</taxon>
        <taxon>Clitellata</taxon>
        <taxon>Hirudinea</taxon>
        <taxon>Rhynchobdellida</taxon>
        <taxon>Glossiphoniidae</taxon>
        <taxon>Helobdella</taxon>
    </lineage>
</organism>
<protein>
    <submittedName>
        <fullName evidence="13 14">Uncharacterized protein</fullName>
    </submittedName>
</protein>
<evidence type="ECO:0000256" key="8">
    <source>
        <dbReference type="ARBA" id="ARBA00023136"/>
    </source>
</evidence>
<keyword evidence="15" id="KW-1185">Reference proteome</keyword>
<gene>
    <name evidence="14" type="primary">20202312</name>
    <name evidence="13" type="ORF">HELRODRAFT_168352</name>
</gene>
<proteinExistence type="inferred from homology"/>
<dbReference type="AlphaFoldDB" id="T1F0G2"/>
<dbReference type="GeneID" id="20202312"/>
<evidence type="ECO:0000256" key="9">
    <source>
        <dbReference type="ARBA" id="ARBA00023201"/>
    </source>
</evidence>
<keyword evidence="2 11" id="KW-0813">Transport</keyword>
<dbReference type="HOGENOM" id="CLU_020415_3_1_1"/>
<dbReference type="PRINTS" id="PR01078">
    <property type="entry name" value="AMINACHANNEL"/>
</dbReference>
<dbReference type="OMA" id="YQQLNYE"/>
<dbReference type="GO" id="GO:0035725">
    <property type="term" value="P:sodium ion transmembrane transport"/>
    <property type="evidence" value="ECO:0000318"/>
    <property type="project" value="GO_Central"/>
</dbReference>
<feature type="transmembrane region" description="Helical" evidence="12">
    <location>
        <begin position="418"/>
        <end position="437"/>
    </location>
</feature>
<evidence type="ECO:0000256" key="11">
    <source>
        <dbReference type="RuleBase" id="RU000679"/>
    </source>
</evidence>
<name>T1F0G2_HELRO</name>
<dbReference type="EnsemblMetazoa" id="HelroT168352">
    <property type="protein sequence ID" value="HelroP168352"/>
    <property type="gene ID" value="HelroG168352"/>
</dbReference>
<keyword evidence="6" id="KW-0915">Sodium</keyword>
<comment type="similarity">
    <text evidence="11">Belongs to the amiloride-sensitive sodium channel (TC 1.A.6) family.</text>
</comment>
<dbReference type="Gene3D" id="1.10.287.770">
    <property type="entry name" value="YojJ-like"/>
    <property type="match status" value="1"/>
</dbReference>
<dbReference type="GO" id="GO:0005886">
    <property type="term" value="C:plasma membrane"/>
    <property type="evidence" value="ECO:0000318"/>
    <property type="project" value="GO_Central"/>
</dbReference>
<keyword evidence="3 11" id="KW-0894">Sodium channel</keyword>
<keyword evidence="7 11" id="KW-0406">Ion transport</keyword>
<dbReference type="InParanoid" id="T1F0G2"/>
<evidence type="ECO:0000256" key="7">
    <source>
        <dbReference type="ARBA" id="ARBA00023065"/>
    </source>
</evidence>
<sequence length="461" mass="52542">MDKNNDVRNNFVDDENNVLRIWAEFANVTSSHGIQHVDHAQSDKYMKYEVDVNFRVEHSKSAEFPAVTICNTNAIKKSALNKLKINCTPTILEKLDKLNGLKFESNYEKHQEMYESLNEDIKHDLGHKLNDLFWECEFAGVECSEEDFVHFSNYLFGNCFTFNSARNNGSSITSRLSGPKYGLSITFNVEEDEYIGETSESAGLRVVVHDPRKMPFPEDEGVLVAPRTLTHIGVRMVREMVRMNGSYGNCYAEGLPKLTKFQTVFNKSYCQKSCYYSCIAKSIYHSCSCIYVEFSIFASVLGKKKICSSSNQTENECVFNILNLYENDRLGCTKTCPPPCRELSFVTLISSSKWPSRNYKKKMNPFINMLTRNVDYIFENSGSTTDDISSFNHDDTGKVMIYYENLFHQLLSDIGGVLGLYVGFSVLTVIEFIELLINLVRAGVCRRCSGKNKEKKIECSI</sequence>
<dbReference type="Gene3D" id="2.60.470.10">
    <property type="entry name" value="Acid-sensing ion channels like domains"/>
    <property type="match status" value="1"/>
</dbReference>
<accession>T1F0G2</accession>
<evidence type="ECO:0000256" key="6">
    <source>
        <dbReference type="ARBA" id="ARBA00023053"/>
    </source>
</evidence>
<dbReference type="Proteomes" id="UP000015101">
    <property type="component" value="Unassembled WGS sequence"/>
</dbReference>
<evidence type="ECO:0000256" key="1">
    <source>
        <dbReference type="ARBA" id="ARBA00004141"/>
    </source>
</evidence>
<reference evidence="13 15" key="2">
    <citation type="journal article" date="2013" name="Nature">
        <title>Insights into bilaterian evolution from three spiralian genomes.</title>
        <authorList>
            <person name="Simakov O."/>
            <person name="Marletaz F."/>
            <person name="Cho S.J."/>
            <person name="Edsinger-Gonzales E."/>
            <person name="Havlak P."/>
            <person name="Hellsten U."/>
            <person name="Kuo D.H."/>
            <person name="Larsson T."/>
            <person name="Lv J."/>
            <person name="Arendt D."/>
            <person name="Savage R."/>
            <person name="Osoegawa K."/>
            <person name="de Jong P."/>
            <person name="Grimwood J."/>
            <person name="Chapman J.A."/>
            <person name="Shapiro H."/>
            <person name="Aerts A."/>
            <person name="Otillar R.P."/>
            <person name="Terry A.Y."/>
            <person name="Boore J.L."/>
            <person name="Grigoriev I.V."/>
            <person name="Lindberg D.R."/>
            <person name="Seaver E.C."/>
            <person name="Weisblat D.A."/>
            <person name="Putnam N.H."/>
            <person name="Rokhsar D.S."/>
        </authorList>
    </citation>
    <scope>NUCLEOTIDE SEQUENCE</scope>
</reference>
<evidence type="ECO:0000313" key="13">
    <source>
        <dbReference type="EMBL" id="ESO09372.1"/>
    </source>
</evidence>
<keyword evidence="8 12" id="KW-0472">Membrane</keyword>
<reference evidence="14" key="3">
    <citation type="submission" date="2015-06" db="UniProtKB">
        <authorList>
            <consortium name="EnsemblMetazoa"/>
        </authorList>
    </citation>
    <scope>IDENTIFICATION</scope>
</reference>
<dbReference type="EMBL" id="KB095959">
    <property type="protein sequence ID" value="ESO09372.1"/>
    <property type="molecule type" value="Genomic_DNA"/>
</dbReference>
<comment type="subcellular location">
    <subcellularLocation>
        <location evidence="1">Membrane</location>
        <topology evidence="1">Multi-pass membrane protein</topology>
    </subcellularLocation>
</comment>
<keyword evidence="4 11" id="KW-0812">Transmembrane</keyword>
<dbReference type="EMBL" id="AMQM01002955">
    <property type="status" value="NOT_ANNOTATED_CDS"/>
    <property type="molecule type" value="Genomic_DNA"/>
</dbReference>
<dbReference type="PANTHER" id="PTHR11690:SF248">
    <property type="entry name" value="PICKPOCKET 17, ISOFORM A"/>
    <property type="match status" value="1"/>
</dbReference>
<evidence type="ECO:0000256" key="10">
    <source>
        <dbReference type="ARBA" id="ARBA00023303"/>
    </source>
</evidence>
<dbReference type="eggNOG" id="KOG4294">
    <property type="taxonomic scope" value="Eukaryota"/>
</dbReference>
<evidence type="ECO:0000256" key="12">
    <source>
        <dbReference type="SAM" id="Phobius"/>
    </source>
</evidence>
<dbReference type="PANTHER" id="PTHR11690">
    <property type="entry name" value="AMILORIDE-SENSITIVE SODIUM CHANNEL-RELATED"/>
    <property type="match status" value="1"/>
</dbReference>
<reference evidence="15" key="1">
    <citation type="submission" date="2012-12" db="EMBL/GenBank/DDBJ databases">
        <authorList>
            <person name="Hellsten U."/>
            <person name="Grimwood J."/>
            <person name="Chapman J.A."/>
            <person name="Shapiro H."/>
            <person name="Aerts A."/>
            <person name="Otillar R.P."/>
            <person name="Terry A.Y."/>
            <person name="Boore J.L."/>
            <person name="Simakov O."/>
            <person name="Marletaz F."/>
            <person name="Cho S.-J."/>
            <person name="Edsinger-Gonzales E."/>
            <person name="Havlak P."/>
            <person name="Kuo D.-H."/>
            <person name="Larsson T."/>
            <person name="Lv J."/>
            <person name="Arendt D."/>
            <person name="Savage R."/>
            <person name="Osoegawa K."/>
            <person name="de Jong P."/>
            <person name="Lindberg D.R."/>
            <person name="Seaver E.C."/>
            <person name="Weisblat D.A."/>
            <person name="Putnam N.H."/>
            <person name="Grigoriev I.V."/>
            <person name="Rokhsar D.S."/>
        </authorList>
    </citation>
    <scope>NUCLEOTIDE SEQUENCE</scope>
</reference>